<dbReference type="SMART" id="SM00387">
    <property type="entry name" value="HATPase_c"/>
    <property type="match status" value="1"/>
</dbReference>
<dbReference type="InterPro" id="IPR036890">
    <property type="entry name" value="HATPase_C_sf"/>
</dbReference>
<dbReference type="Pfam" id="PF02518">
    <property type="entry name" value="HATPase_c"/>
    <property type="match status" value="1"/>
</dbReference>
<keyword evidence="4" id="KW-1185">Reference proteome</keyword>
<accession>A0A841RF45</accession>
<dbReference type="SUPFAM" id="SSF55874">
    <property type="entry name" value="ATPase domain of HSP90 chaperone/DNA topoisomerase II/histidine kinase"/>
    <property type="match status" value="1"/>
</dbReference>
<gene>
    <name evidence="3" type="ORF">HNR50_003300</name>
</gene>
<protein>
    <recommendedName>
        <fullName evidence="2">Histidine kinase domain-containing protein</fullName>
    </recommendedName>
</protein>
<proteinExistence type="predicted"/>
<evidence type="ECO:0000313" key="3">
    <source>
        <dbReference type="EMBL" id="MBB6481620.1"/>
    </source>
</evidence>
<dbReference type="Gene3D" id="3.30.565.10">
    <property type="entry name" value="Histidine kinase-like ATPase, C-terminal domain"/>
    <property type="match status" value="1"/>
</dbReference>
<feature type="domain" description="Histidine kinase" evidence="2">
    <location>
        <begin position="169"/>
        <end position="375"/>
    </location>
</feature>
<evidence type="ECO:0000256" key="1">
    <source>
        <dbReference type="ARBA" id="ARBA00022553"/>
    </source>
</evidence>
<reference evidence="3 4" key="1">
    <citation type="submission" date="2020-08" db="EMBL/GenBank/DDBJ databases">
        <title>Genomic Encyclopedia of Type Strains, Phase IV (KMG-IV): sequencing the most valuable type-strain genomes for metagenomic binning, comparative biology and taxonomic classification.</title>
        <authorList>
            <person name="Goeker M."/>
        </authorList>
    </citation>
    <scope>NUCLEOTIDE SEQUENCE [LARGE SCALE GENOMIC DNA]</scope>
    <source>
        <strain evidence="3 4">DSM 2461</strain>
    </source>
</reference>
<dbReference type="InterPro" id="IPR003594">
    <property type="entry name" value="HATPase_dom"/>
</dbReference>
<organism evidence="3 4">
    <name type="scientific">Spirochaeta isovalerica</name>
    <dbReference type="NCBI Taxonomy" id="150"/>
    <lineage>
        <taxon>Bacteria</taxon>
        <taxon>Pseudomonadati</taxon>
        <taxon>Spirochaetota</taxon>
        <taxon>Spirochaetia</taxon>
        <taxon>Spirochaetales</taxon>
        <taxon>Spirochaetaceae</taxon>
        <taxon>Spirochaeta</taxon>
    </lineage>
</organism>
<dbReference type="EMBL" id="JACHGJ010000007">
    <property type="protein sequence ID" value="MBB6481620.1"/>
    <property type="molecule type" value="Genomic_DNA"/>
</dbReference>
<keyword evidence="1" id="KW-0597">Phosphoprotein</keyword>
<evidence type="ECO:0000259" key="2">
    <source>
        <dbReference type="PROSITE" id="PS50109"/>
    </source>
</evidence>
<comment type="caution">
    <text evidence="3">The sequence shown here is derived from an EMBL/GenBank/DDBJ whole genome shotgun (WGS) entry which is preliminary data.</text>
</comment>
<dbReference type="PANTHER" id="PTHR43547">
    <property type="entry name" value="TWO-COMPONENT HISTIDINE KINASE"/>
    <property type="match status" value="1"/>
</dbReference>
<dbReference type="Proteomes" id="UP000587760">
    <property type="component" value="Unassembled WGS sequence"/>
</dbReference>
<sequence length="375" mass="42298">MNMETCFATPERTRDRELAEEIKALSGSALMQVFIKSINCLFAVLDGNRQIIALNDHYLSYLNRIPAESILGLRIGESLKCIHSTEMEGGCGTSRHCRSCGAALAITTAIASDEPIERECALELEENGERKDLFFHVKCEPFYLENRKFYLLFLNDITKDQQRKMLEKTFFHDFNNILGGLSTSAYMLSKGIRSDQVIDSIYSTTNVLVKEVEIQRCLMGNNLDYYKKTLYPLFLTDTFEKLNNIFREKAESQGTTIVYSAAPSVGNIKSDEALLIRIISNMINNALEATGEGDTISLKAHRDEDIVKITVRNPGFIPEDVQLRIFQRNFSTKSRTGRGLGTYSMKLFGEKVLGGRIGFTSTEREGTEFYLSLPS</sequence>
<dbReference type="InterPro" id="IPR005467">
    <property type="entry name" value="His_kinase_dom"/>
</dbReference>
<evidence type="ECO:0000313" key="4">
    <source>
        <dbReference type="Proteomes" id="UP000587760"/>
    </source>
</evidence>
<dbReference type="PANTHER" id="PTHR43547:SF2">
    <property type="entry name" value="HYBRID SIGNAL TRANSDUCTION HISTIDINE KINASE C"/>
    <property type="match status" value="1"/>
</dbReference>
<dbReference type="PROSITE" id="PS50109">
    <property type="entry name" value="HIS_KIN"/>
    <property type="match status" value="1"/>
</dbReference>
<dbReference type="GO" id="GO:0000155">
    <property type="term" value="F:phosphorelay sensor kinase activity"/>
    <property type="evidence" value="ECO:0007669"/>
    <property type="project" value="TreeGrafter"/>
</dbReference>
<name>A0A841RF45_9SPIO</name>
<dbReference type="AlphaFoldDB" id="A0A841RF45"/>